<organism evidence="5 6">
    <name type="scientific">Bordetella genomosp. 1</name>
    <dbReference type="NCBI Taxonomy" id="1395607"/>
    <lineage>
        <taxon>Bacteria</taxon>
        <taxon>Pseudomonadati</taxon>
        <taxon>Pseudomonadota</taxon>
        <taxon>Betaproteobacteria</taxon>
        <taxon>Burkholderiales</taxon>
        <taxon>Alcaligenaceae</taxon>
        <taxon>Bordetella</taxon>
    </lineage>
</organism>
<evidence type="ECO:0000256" key="2">
    <source>
        <dbReference type="SAM" id="MobiDB-lite"/>
    </source>
</evidence>
<dbReference type="EMBL" id="NEVL01000007">
    <property type="protein sequence ID" value="OZI28135.1"/>
    <property type="molecule type" value="Genomic_DNA"/>
</dbReference>
<sequence length="671" mass="73965">MLRPARVRPHAGRSGCVPREITKQHRCKVQLLSNTFRSLLVFLFDILAVVVAWVGGFFIRFNFDMPPSYYVGSMFQWLPVLALVHAVACRLAGLYRGMWVFASLPDLRRVLKAVGVSALALCVLRAISVNEATIPRSLLVLYPLLLILIMGGGRAAWRMWKEHRLYGRLAGQGKPVVIVGAGTSANMLLRDLQRSADWQVVALVDDDPKKWGRELYGYPVVGAISQLPEVLAQKKANHVILAMPSVRAEARRKVMDLSVRAGAQVFTVPSADELLSGRIAISSMRPVDIEDLLGREPVRIDSAPVEDMLADKVVLVTGAGGSIGSELCRQLARFKPRALVLVESSEFALYNIEQWLSQHFPDLRRVPLAGDVKDAQRMDEIFGQHRPDVVFHAAAYKHVPLMEVGNAWQAVRNNVLGTYCAAEAAARHGAQRFVLISTDKAVNPTNVMGATKRFAEMMCEALAKTYLNTSFEIVRFGNVLGSAGSVIPKFQEQIARGGPVTVTHPDINRFFMSIPEAAQLVLQAAAMGQGGEIFVLDMGQPVKIVDLARNMIRLSGHTEDQVPIHFTGLRPGEKLYEELLADSEQTRETCHPKLRIARSRAVPDTFLPEVRAWITRLSPVSDDDVRAGLRHWMPEYQPNPDGVCDGEAAPAAAPQDAKKTSVPAPRVSLLQ</sequence>
<feature type="transmembrane region" description="Helical" evidence="3">
    <location>
        <begin position="139"/>
        <end position="157"/>
    </location>
</feature>
<keyword evidence="3" id="KW-1133">Transmembrane helix</keyword>
<feature type="transmembrane region" description="Helical" evidence="3">
    <location>
        <begin position="69"/>
        <end position="89"/>
    </location>
</feature>
<keyword evidence="3" id="KW-0472">Membrane</keyword>
<dbReference type="InterPro" id="IPR036291">
    <property type="entry name" value="NAD(P)-bd_dom_sf"/>
</dbReference>
<dbReference type="Gene3D" id="3.40.50.720">
    <property type="entry name" value="NAD(P)-binding Rossmann-like Domain"/>
    <property type="match status" value="2"/>
</dbReference>
<dbReference type="Pfam" id="PF02719">
    <property type="entry name" value="Polysacc_synt_2"/>
    <property type="match status" value="1"/>
</dbReference>
<evidence type="ECO:0000313" key="6">
    <source>
        <dbReference type="Proteomes" id="UP000217005"/>
    </source>
</evidence>
<feature type="region of interest" description="Disordered" evidence="2">
    <location>
        <begin position="638"/>
        <end position="671"/>
    </location>
</feature>
<dbReference type="OrthoDB" id="9803111at2"/>
<gene>
    <name evidence="5" type="ORF">CEG14_24790</name>
</gene>
<dbReference type="Pfam" id="PF13727">
    <property type="entry name" value="CoA_binding_3"/>
    <property type="match status" value="1"/>
</dbReference>
<evidence type="ECO:0000259" key="4">
    <source>
        <dbReference type="Pfam" id="PF02719"/>
    </source>
</evidence>
<comment type="caution">
    <text evidence="5">The sequence shown here is derived from an EMBL/GenBank/DDBJ whole genome shotgun (WGS) entry which is preliminary data.</text>
</comment>
<feature type="transmembrane region" description="Helical" evidence="3">
    <location>
        <begin position="39"/>
        <end position="63"/>
    </location>
</feature>
<dbReference type="Proteomes" id="UP000217005">
    <property type="component" value="Unassembled WGS sequence"/>
</dbReference>
<evidence type="ECO:0000256" key="1">
    <source>
        <dbReference type="ARBA" id="ARBA00007430"/>
    </source>
</evidence>
<protein>
    <submittedName>
        <fullName evidence="5">Polysaccharide biosynthesis protein</fullName>
    </submittedName>
</protein>
<dbReference type="CDD" id="cd05237">
    <property type="entry name" value="UDP_invert_4-6DH_SDR_e"/>
    <property type="match status" value="1"/>
</dbReference>
<dbReference type="PANTHER" id="PTHR43318:SF1">
    <property type="entry name" value="POLYSACCHARIDE BIOSYNTHESIS PROTEIN EPSC-RELATED"/>
    <property type="match status" value="1"/>
</dbReference>
<accession>A0A261RT73</accession>
<dbReference type="SUPFAM" id="SSF51735">
    <property type="entry name" value="NAD(P)-binding Rossmann-fold domains"/>
    <property type="match status" value="2"/>
</dbReference>
<dbReference type="InterPro" id="IPR003869">
    <property type="entry name" value="Polysac_CapD-like"/>
</dbReference>
<feature type="domain" description="Polysaccharide biosynthesis protein CapD-like" evidence="4">
    <location>
        <begin position="314"/>
        <end position="597"/>
    </location>
</feature>
<dbReference type="InterPro" id="IPR051203">
    <property type="entry name" value="Polysaccharide_Synthase-Rel"/>
</dbReference>
<name>A0A261RT73_9BORD</name>
<evidence type="ECO:0000256" key="3">
    <source>
        <dbReference type="SAM" id="Phobius"/>
    </source>
</evidence>
<comment type="similarity">
    <text evidence="1">Belongs to the polysaccharide synthase family.</text>
</comment>
<proteinExistence type="inferred from homology"/>
<evidence type="ECO:0000313" key="5">
    <source>
        <dbReference type="EMBL" id="OZI28135.1"/>
    </source>
</evidence>
<dbReference type="AlphaFoldDB" id="A0A261RT73"/>
<reference evidence="5 6" key="1">
    <citation type="submission" date="2017-05" db="EMBL/GenBank/DDBJ databases">
        <title>Complete and WGS of Bordetella genogroups.</title>
        <authorList>
            <person name="Spilker T."/>
            <person name="LiPuma J."/>
        </authorList>
    </citation>
    <scope>NUCLEOTIDE SEQUENCE [LARGE SCALE GENOMIC DNA]</scope>
    <source>
        <strain evidence="5 6">AU17610</strain>
    </source>
</reference>
<dbReference type="PANTHER" id="PTHR43318">
    <property type="entry name" value="UDP-N-ACETYLGLUCOSAMINE 4,6-DEHYDRATASE"/>
    <property type="match status" value="1"/>
</dbReference>
<keyword evidence="3" id="KW-0812">Transmembrane</keyword>